<dbReference type="STRING" id="1798374.A2Z33_00205"/>
<accession>A0A1F5YNG5</accession>
<evidence type="ECO:0000313" key="2">
    <source>
        <dbReference type="Proteomes" id="UP000178448"/>
    </source>
</evidence>
<dbReference type="Proteomes" id="UP000178448">
    <property type="component" value="Unassembled WGS sequence"/>
</dbReference>
<dbReference type="AlphaFoldDB" id="A0A1F5YNG5"/>
<sequence length="131" mass="14692">MRVLTLIILAFTAGWFTNTLYGKYGQQAVSRVIPPPAASGKTLQQSAFVTEIIYENGTFKPDNVTIKLGNYLSVTNRSDSLMWLNSNNPLLSTSRGYARSEQLRIRMDSEGQYSLENKLNLKAKARITVEK</sequence>
<comment type="caution">
    <text evidence="1">The sequence shown here is derived from an EMBL/GenBank/DDBJ whole genome shotgun (WGS) entry which is preliminary data.</text>
</comment>
<name>A0A1F5YNG5_9BACT</name>
<protein>
    <submittedName>
        <fullName evidence="1">Uncharacterized protein</fullName>
    </submittedName>
</protein>
<proteinExistence type="predicted"/>
<reference evidence="1 2" key="1">
    <citation type="journal article" date="2016" name="Nat. Commun.">
        <title>Thousands of microbial genomes shed light on interconnected biogeochemical processes in an aquifer system.</title>
        <authorList>
            <person name="Anantharaman K."/>
            <person name="Brown C.T."/>
            <person name="Hug L.A."/>
            <person name="Sharon I."/>
            <person name="Castelle C.J."/>
            <person name="Probst A.J."/>
            <person name="Thomas B.C."/>
            <person name="Singh A."/>
            <person name="Wilkins M.J."/>
            <person name="Karaoz U."/>
            <person name="Brodie E.L."/>
            <person name="Williams K.H."/>
            <person name="Hubbard S.S."/>
            <person name="Banfield J.F."/>
        </authorList>
    </citation>
    <scope>NUCLEOTIDE SEQUENCE [LARGE SCALE GENOMIC DNA]</scope>
</reference>
<organism evidence="1 2">
    <name type="scientific">Candidatus Gottesmanbacteria bacterium RBG_16_52_11</name>
    <dbReference type="NCBI Taxonomy" id="1798374"/>
    <lineage>
        <taxon>Bacteria</taxon>
        <taxon>Candidatus Gottesmaniibacteriota</taxon>
    </lineage>
</organism>
<dbReference type="EMBL" id="MFJD01000010">
    <property type="protein sequence ID" value="OGG01748.1"/>
    <property type="molecule type" value="Genomic_DNA"/>
</dbReference>
<gene>
    <name evidence="1" type="ORF">A2Z33_00205</name>
</gene>
<evidence type="ECO:0000313" key="1">
    <source>
        <dbReference type="EMBL" id="OGG01748.1"/>
    </source>
</evidence>